<dbReference type="OMA" id="SQIHGTQ"/>
<protein>
    <recommendedName>
        <fullName evidence="5">Dynactin subunit 5</fullName>
    </recommendedName>
</protein>
<dbReference type="PANTHER" id="PTHR46126:SF1">
    <property type="entry name" value="DYNACTIN SUBUNIT 5"/>
    <property type="match status" value="1"/>
</dbReference>
<comment type="caution">
    <text evidence="6">The sequence shown here is derived from an EMBL/GenBank/DDBJ whole genome shotgun (WGS) entry which is preliminary data.</text>
</comment>
<dbReference type="FunCoup" id="A0A0V0QSL7">
    <property type="interactions" value="223"/>
</dbReference>
<dbReference type="AlphaFoldDB" id="A0A0V0QSL7"/>
<comment type="similarity">
    <text evidence="4">Belongs to the dynactin subunits 5/6 family. Dynactin subunit 5 subfamily.</text>
</comment>
<dbReference type="Gene3D" id="2.160.10.10">
    <property type="entry name" value="Hexapeptide repeat proteins"/>
    <property type="match status" value="1"/>
</dbReference>
<dbReference type="EMBL" id="LDAU01000110">
    <property type="protein sequence ID" value="KRX05195.1"/>
    <property type="molecule type" value="Genomic_DNA"/>
</dbReference>
<accession>A0A0V0QSL7</accession>
<gene>
    <name evidence="6" type="ORF">PPERSA_06829</name>
</gene>
<evidence type="ECO:0000313" key="7">
    <source>
        <dbReference type="Proteomes" id="UP000054937"/>
    </source>
</evidence>
<dbReference type="OrthoDB" id="417208at2759"/>
<evidence type="ECO:0000313" key="6">
    <source>
        <dbReference type="EMBL" id="KRX05195.1"/>
    </source>
</evidence>
<sequence length="170" mass="19266">MEPEKVYYNKDNYLETQTGNKISRKTLIKGFEQIQLLGKCIIQERTIIRADLAKVNMGKYTIIKENATIKPSYKKIQRKVKFIPIEIGEFVMIENSSIIMASKIGSNVHIGKNCIVSHRCIISDNVKILDDSIVPPDTYIPPYSVYGGKPAVYLGQLPETTSYIHTDNLI</sequence>
<dbReference type="InParanoid" id="A0A0V0QSL7"/>
<dbReference type="InterPro" id="IPR011004">
    <property type="entry name" value="Trimer_LpxA-like_sf"/>
</dbReference>
<dbReference type="SUPFAM" id="SSF51161">
    <property type="entry name" value="Trimeric LpxA-like enzymes"/>
    <property type="match status" value="1"/>
</dbReference>
<dbReference type="Pfam" id="PF21711">
    <property type="entry name" value="DCTN5"/>
    <property type="match status" value="1"/>
</dbReference>
<evidence type="ECO:0000256" key="5">
    <source>
        <dbReference type="ARBA" id="ARBA00034865"/>
    </source>
</evidence>
<keyword evidence="3" id="KW-0206">Cytoskeleton</keyword>
<dbReference type="InterPro" id="IPR047125">
    <property type="entry name" value="DCTN5"/>
</dbReference>
<name>A0A0V0QSL7_PSEPJ</name>
<comment type="subcellular location">
    <subcellularLocation>
        <location evidence="1">Cytoplasm</location>
        <location evidence="1">Cytoskeleton</location>
    </subcellularLocation>
</comment>
<dbReference type="PANTHER" id="PTHR46126">
    <property type="entry name" value="DYNACTIN SUBUNIT 5"/>
    <property type="match status" value="1"/>
</dbReference>
<dbReference type="GO" id="GO:0005869">
    <property type="term" value="C:dynactin complex"/>
    <property type="evidence" value="ECO:0007669"/>
    <property type="project" value="TreeGrafter"/>
</dbReference>
<evidence type="ECO:0000256" key="1">
    <source>
        <dbReference type="ARBA" id="ARBA00004245"/>
    </source>
</evidence>
<proteinExistence type="inferred from homology"/>
<evidence type="ECO:0000256" key="2">
    <source>
        <dbReference type="ARBA" id="ARBA00022490"/>
    </source>
</evidence>
<dbReference type="Proteomes" id="UP000054937">
    <property type="component" value="Unassembled WGS sequence"/>
</dbReference>
<dbReference type="CDD" id="cd03359">
    <property type="entry name" value="LbH_Dynactin_5"/>
    <property type="match status" value="1"/>
</dbReference>
<keyword evidence="2" id="KW-0963">Cytoplasm</keyword>
<keyword evidence="7" id="KW-1185">Reference proteome</keyword>
<evidence type="ECO:0000256" key="4">
    <source>
        <dbReference type="ARBA" id="ARBA00034706"/>
    </source>
</evidence>
<organism evidence="6 7">
    <name type="scientific">Pseudocohnilembus persalinus</name>
    <name type="common">Ciliate</name>
    <dbReference type="NCBI Taxonomy" id="266149"/>
    <lineage>
        <taxon>Eukaryota</taxon>
        <taxon>Sar</taxon>
        <taxon>Alveolata</taxon>
        <taxon>Ciliophora</taxon>
        <taxon>Intramacronucleata</taxon>
        <taxon>Oligohymenophorea</taxon>
        <taxon>Scuticociliatia</taxon>
        <taxon>Philasterida</taxon>
        <taxon>Pseudocohnilembidae</taxon>
        <taxon>Pseudocohnilembus</taxon>
    </lineage>
</organism>
<reference evidence="6 7" key="1">
    <citation type="journal article" date="2015" name="Sci. Rep.">
        <title>Genome of the facultative scuticociliatosis pathogen Pseudocohnilembus persalinus provides insight into its virulence through horizontal gene transfer.</title>
        <authorList>
            <person name="Xiong J."/>
            <person name="Wang G."/>
            <person name="Cheng J."/>
            <person name="Tian M."/>
            <person name="Pan X."/>
            <person name="Warren A."/>
            <person name="Jiang C."/>
            <person name="Yuan D."/>
            <person name="Miao W."/>
        </authorList>
    </citation>
    <scope>NUCLEOTIDE SEQUENCE [LARGE SCALE GENOMIC DNA]</scope>
    <source>
        <strain evidence="6">36N120E</strain>
    </source>
</reference>
<evidence type="ECO:0000256" key="3">
    <source>
        <dbReference type="ARBA" id="ARBA00023212"/>
    </source>
</evidence>